<feature type="compositionally biased region" description="Basic residues" evidence="1">
    <location>
        <begin position="25"/>
        <end position="35"/>
    </location>
</feature>
<dbReference type="GO" id="GO:0043123">
    <property type="term" value="P:positive regulation of canonical NF-kappaB signal transduction"/>
    <property type="evidence" value="ECO:0007669"/>
    <property type="project" value="InterPro"/>
</dbReference>
<name>B4LN35_DROVI</name>
<dbReference type="PANTHER" id="PTHR15079:SF3">
    <property type="entry name" value="MYELOID DIFFERENTIATION PRIMARY RESPONSE PROTEIN MYD88"/>
    <property type="match status" value="1"/>
</dbReference>
<feature type="region of interest" description="Disordered" evidence="1">
    <location>
        <begin position="1"/>
        <end position="44"/>
    </location>
</feature>
<dbReference type="STRING" id="7244.B4LN35"/>
<accession>B4LN35</accession>
<dbReference type="InParanoid" id="B4LN35"/>
<dbReference type="GO" id="GO:0050830">
    <property type="term" value="P:defense response to Gram-positive bacterium"/>
    <property type="evidence" value="ECO:0007669"/>
    <property type="project" value="TreeGrafter"/>
</dbReference>
<feature type="domain" description="TIR" evidence="2">
    <location>
        <begin position="231"/>
        <end position="365"/>
    </location>
</feature>
<feature type="region of interest" description="Disordered" evidence="1">
    <location>
        <begin position="481"/>
        <end position="505"/>
    </location>
</feature>
<dbReference type="GO" id="GO:0008063">
    <property type="term" value="P:Toll signaling pathway"/>
    <property type="evidence" value="ECO:0007669"/>
    <property type="project" value="TreeGrafter"/>
</dbReference>
<dbReference type="EMBL" id="CH940648">
    <property type="protein sequence ID" value="EDW60039.2"/>
    <property type="molecule type" value="Genomic_DNA"/>
</dbReference>
<dbReference type="eggNOG" id="ENOG502QWKI">
    <property type="taxonomic scope" value="Eukaryota"/>
</dbReference>
<protein>
    <recommendedName>
        <fullName evidence="2">TIR domain-containing protein</fullName>
    </recommendedName>
</protein>
<dbReference type="PANTHER" id="PTHR15079">
    <property type="entry name" value="MYD88"/>
    <property type="match status" value="1"/>
</dbReference>
<dbReference type="Proteomes" id="UP000008792">
    <property type="component" value="Unassembled WGS sequence"/>
</dbReference>
<dbReference type="InterPro" id="IPR000157">
    <property type="entry name" value="TIR_dom"/>
</dbReference>
<dbReference type="OrthoDB" id="10037120at2759"/>
<dbReference type="GO" id="GO:0005886">
    <property type="term" value="C:plasma membrane"/>
    <property type="evidence" value="ECO:0007669"/>
    <property type="project" value="TreeGrafter"/>
</dbReference>
<gene>
    <name evidence="3" type="primary">Dvir\GJ21092</name>
    <name evidence="3" type="ORF">Dvir_GJ21092</name>
</gene>
<dbReference type="HOGENOM" id="CLU_033587_0_0_1"/>
<dbReference type="FunCoup" id="B4LN35">
    <property type="interactions" value="420"/>
</dbReference>
<feature type="compositionally biased region" description="Low complexity" evidence="1">
    <location>
        <begin position="481"/>
        <end position="491"/>
    </location>
</feature>
<dbReference type="GO" id="GO:0045087">
    <property type="term" value="P:innate immune response"/>
    <property type="evidence" value="ECO:0007669"/>
    <property type="project" value="TreeGrafter"/>
</dbReference>
<sequence length="519" mass="59215">MRMRPQFVCQPHTHSYTTHNTHTATHTHSHSRSHSPHPTTTTDVSRLDRYRYPKMVIPGPEPITGAIATAGFNRTPLTELSGETRRQLACMLNRKKVLRSEEGYERDWRGIASLSGQRGYVDEFANMPMDLVLNSWIKHNPQTAEVGHLEQFLGIIDRWDVRDDIQENLTKDTNRYNIKQQQLEQLAISTRDSPTPTVKCLERNNNNSLARDVNLLSIDDEKCLQNGQPLPRYNACVLYAEADIEHATDIMNNLESPPYNLKLFLRHRDLLLGVPFEHVELSQFMATRCNHLIVVLTDEFLKSRENTYLVNFTQKLQIENNTRKIIPILYKHNMIIPQTLAIYTHVNYTDTSSLFNFWDKLARSLQDVDTASIYSASQQLHTPTAPEASAAQPETPRILINDADVTDLSDWNLSETKLKSMSGNTTAPLPELKVKRKDKLLQKLTLNFSTSPRNGSANGKPLRHAHSVSAINMQEQQSTLNASNSNLSTYSENKKRSNKWSSKLLKKFTRSSTKLQTPC</sequence>
<evidence type="ECO:0000256" key="1">
    <source>
        <dbReference type="SAM" id="MobiDB-lite"/>
    </source>
</evidence>
<evidence type="ECO:0000259" key="2">
    <source>
        <dbReference type="PROSITE" id="PS50104"/>
    </source>
</evidence>
<dbReference type="GO" id="GO:0034142">
    <property type="term" value="P:toll-like receptor 4 signaling pathway"/>
    <property type="evidence" value="ECO:0007669"/>
    <property type="project" value="TreeGrafter"/>
</dbReference>
<dbReference type="SUPFAM" id="SSF52200">
    <property type="entry name" value="Toll/Interleukin receptor TIR domain"/>
    <property type="match status" value="1"/>
</dbReference>
<dbReference type="InterPro" id="IPR011029">
    <property type="entry name" value="DEATH-like_dom_sf"/>
</dbReference>
<dbReference type="GO" id="GO:0035325">
    <property type="term" value="F:Toll-like receptor binding"/>
    <property type="evidence" value="ECO:0007669"/>
    <property type="project" value="TreeGrafter"/>
</dbReference>
<feature type="compositionally biased region" description="Low complexity" evidence="1">
    <location>
        <begin position="11"/>
        <end position="24"/>
    </location>
</feature>
<dbReference type="KEGG" id="dvi:6625696"/>
<dbReference type="GO" id="GO:0070976">
    <property type="term" value="F:TIR domain binding"/>
    <property type="evidence" value="ECO:0007669"/>
    <property type="project" value="InterPro"/>
</dbReference>
<dbReference type="PROSITE" id="PS50104">
    <property type="entry name" value="TIR"/>
    <property type="match status" value="1"/>
</dbReference>
<dbReference type="AlphaFoldDB" id="B4LN35"/>
<dbReference type="FunFam" id="3.40.50.10140:FF:000022">
    <property type="entry name" value="Myd88"/>
    <property type="match status" value="1"/>
</dbReference>
<organism evidence="3 4">
    <name type="scientific">Drosophila virilis</name>
    <name type="common">Fruit fly</name>
    <dbReference type="NCBI Taxonomy" id="7244"/>
    <lineage>
        <taxon>Eukaryota</taxon>
        <taxon>Metazoa</taxon>
        <taxon>Ecdysozoa</taxon>
        <taxon>Arthropoda</taxon>
        <taxon>Hexapoda</taxon>
        <taxon>Insecta</taxon>
        <taxon>Pterygota</taxon>
        <taxon>Neoptera</taxon>
        <taxon>Endopterygota</taxon>
        <taxon>Diptera</taxon>
        <taxon>Brachycera</taxon>
        <taxon>Muscomorpha</taxon>
        <taxon>Ephydroidea</taxon>
        <taxon>Drosophilidae</taxon>
        <taxon>Drosophila</taxon>
    </lineage>
</organism>
<dbReference type="InterPro" id="IPR017281">
    <property type="entry name" value="Myelin_different_resp_MyD88"/>
</dbReference>
<dbReference type="Gene3D" id="1.10.533.10">
    <property type="entry name" value="Death Domain, Fas"/>
    <property type="match status" value="1"/>
</dbReference>
<dbReference type="Gene3D" id="3.40.50.10140">
    <property type="entry name" value="Toll/interleukin-1 receptor homology (TIR) domain"/>
    <property type="match status" value="1"/>
</dbReference>
<dbReference type="InterPro" id="IPR035897">
    <property type="entry name" value="Toll_tir_struct_dom_sf"/>
</dbReference>
<evidence type="ECO:0000313" key="4">
    <source>
        <dbReference type="Proteomes" id="UP000008792"/>
    </source>
</evidence>
<reference evidence="3 4" key="1">
    <citation type="journal article" date="2007" name="Nature">
        <title>Evolution of genes and genomes on the Drosophila phylogeny.</title>
        <authorList>
            <consortium name="Drosophila 12 Genomes Consortium"/>
            <person name="Clark A.G."/>
            <person name="Eisen M.B."/>
            <person name="Smith D.R."/>
            <person name="Bergman C.M."/>
            <person name="Oliver B."/>
            <person name="Markow T.A."/>
            <person name="Kaufman T.C."/>
            <person name="Kellis M."/>
            <person name="Gelbart W."/>
            <person name="Iyer V.N."/>
            <person name="Pollard D.A."/>
            <person name="Sackton T.B."/>
            <person name="Larracuente A.M."/>
            <person name="Singh N.D."/>
            <person name="Abad J.P."/>
            <person name="Abt D.N."/>
            <person name="Adryan B."/>
            <person name="Aguade M."/>
            <person name="Akashi H."/>
            <person name="Anderson W.W."/>
            <person name="Aquadro C.F."/>
            <person name="Ardell D.H."/>
            <person name="Arguello R."/>
            <person name="Artieri C.G."/>
            <person name="Barbash D.A."/>
            <person name="Barker D."/>
            <person name="Barsanti P."/>
            <person name="Batterham P."/>
            <person name="Batzoglou S."/>
            <person name="Begun D."/>
            <person name="Bhutkar A."/>
            <person name="Blanco E."/>
            <person name="Bosak S.A."/>
            <person name="Bradley R.K."/>
            <person name="Brand A.D."/>
            <person name="Brent M.R."/>
            <person name="Brooks A.N."/>
            <person name="Brown R.H."/>
            <person name="Butlin R.K."/>
            <person name="Caggese C."/>
            <person name="Calvi B.R."/>
            <person name="Bernardo de Carvalho A."/>
            <person name="Caspi A."/>
            <person name="Castrezana S."/>
            <person name="Celniker S.E."/>
            <person name="Chang J.L."/>
            <person name="Chapple C."/>
            <person name="Chatterji S."/>
            <person name="Chinwalla A."/>
            <person name="Civetta A."/>
            <person name="Clifton S.W."/>
            <person name="Comeron J.M."/>
            <person name="Costello J.C."/>
            <person name="Coyne J.A."/>
            <person name="Daub J."/>
            <person name="David R.G."/>
            <person name="Delcher A.L."/>
            <person name="Delehaunty K."/>
            <person name="Do C.B."/>
            <person name="Ebling H."/>
            <person name="Edwards K."/>
            <person name="Eickbush T."/>
            <person name="Evans J.D."/>
            <person name="Filipski A."/>
            <person name="Findeiss S."/>
            <person name="Freyhult E."/>
            <person name="Fulton L."/>
            <person name="Fulton R."/>
            <person name="Garcia A.C."/>
            <person name="Gardiner A."/>
            <person name="Garfield D.A."/>
            <person name="Garvin B.E."/>
            <person name="Gibson G."/>
            <person name="Gilbert D."/>
            <person name="Gnerre S."/>
            <person name="Godfrey J."/>
            <person name="Good R."/>
            <person name="Gotea V."/>
            <person name="Gravely B."/>
            <person name="Greenberg A.J."/>
            <person name="Griffiths-Jones S."/>
            <person name="Gross S."/>
            <person name="Guigo R."/>
            <person name="Gustafson E.A."/>
            <person name="Haerty W."/>
            <person name="Hahn M.W."/>
            <person name="Halligan D.L."/>
            <person name="Halpern A.L."/>
            <person name="Halter G.M."/>
            <person name="Han M.V."/>
            <person name="Heger A."/>
            <person name="Hillier L."/>
            <person name="Hinrichs A.S."/>
            <person name="Holmes I."/>
            <person name="Hoskins R.A."/>
            <person name="Hubisz M.J."/>
            <person name="Hultmark D."/>
            <person name="Huntley M.A."/>
            <person name="Jaffe D.B."/>
            <person name="Jagadeeshan S."/>
            <person name="Jeck W.R."/>
            <person name="Johnson J."/>
            <person name="Jones C.D."/>
            <person name="Jordan W.C."/>
            <person name="Karpen G.H."/>
            <person name="Kataoka E."/>
            <person name="Keightley P.D."/>
            <person name="Kheradpour P."/>
            <person name="Kirkness E.F."/>
            <person name="Koerich L.B."/>
            <person name="Kristiansen K."/>
            <person name="Kudrna D."/>
            <person name="Kulathinal R.J."/>
            <person name="Kumar S."/>
            <person name="Kwok R."/>
            <person name="Lander E."/>
            <person name="Langley C.H."/>
            <person name="Lapoint R."/>
            <person name="Lazzaro B.P."/>
            <person name="Lee S.J."/>
            <person name="Levesque L."/>
            <person name="Li R."/>
            <person name="Lin C.F."/>
            <person name="Lin M.F."/>
            <person name="Lindblad-Toh K."/>
            <person name="Llopart A."/>
            <person name="Long M."/>
            <person name="Low L."/>
            <person name="Lozovsky E."/>
            <person name="Lu J."/>
            <person name="Luo M."/>
            <person name="Machado C.A."/>
            <person name="Makalowski W."/>
            <person name="Marzo M."/>
            <person name="Matsuda M."/>
            <person name="Matzkin L."/>
            <person name="McAllister B."/>
            <person name="McBride C.S."/>
            <person name="McKernan B."/>
            <person name="McKernan K."/>
            <person name="Mendez-Lago M."/>
            <person name="Minx P."/>
            <person name="Mollenhauer M.U."/>
            <person name="Montooth K."/>
            <person name="Mount S.M."/>
            <person name="Mu X."/>
            <person name="Myers E."/>
            <person name="Negre B."/>
            <person name="Newfeld S."/>
            <person name="Nielsen R."/>
            <person name="Noor M.A."/>
            <person name="O'Grady P."/>
            <person name="Pachter L."/>
            <person name="Papaceit M."/>
            <person name="Parisi M.J."/>
            <person name="Parisi M."/>
            <person name="Parts L."/>
            <person name="Pedersen J.S."/>
            <person name="Pesole G."/>
            <person name="Phillippy A.M."/>
            <person name="Ponting C.P."/>
            <person name="Pop M."/>
            <person name="Porcelli D."/>
            <person name="Powell J.R."/>
            <person name="Prohaska S."/>
            <person name="Pruitt K."/>
            <person name="Puig M."/>
            <person name="Quesneville H."/>
            <person name="Ram K.R."/>
            <person name="Rand D."/>
            <person name="Rasmussen M.D."/>
            <person name="Reed L.K."/>
            <person name="Reenan R."/>
            <person name="Reily A."/>
            <person name="Remington K.A."/>
            <person name="Rieger T.T."/>
            <person name="Ritchie M.G."/>
            <person name="Robin C."/>
            <person name="Rogers Y.H."/>
            <person name="Rohde C."/>
            <person name="Rozas J."/>
            <person name="Rubenfield M.J."/>
            <person name="Ruiz A."/>
            <person name="Russo S."/>
            <person name="Salzberg S.L."/>
            <person name="Sanchez-Gracia A."/>
            <person name="Saranga D.J."/>
            <person name="Sato H."/>
            <person name="Schaeffer S.W."/>
            <person name="Schatz M.C."/>
            <person name="Schlenke T."/>
            <person name="Schwartz R."/>
            <person name="Segarra C."/>
            <person name="Singh R.S."/>
            <person name="Sirot L."/>
            <person name="Sirota M."/>
            <person name="Sisneros N.B."/>
            <person name="Smith C.D."/>
            <person name="Smith T.F."/>
            <person name="Spieth J."/>
            <person name="Stage D.E."/>
            <person name="Stark A."/>
            <person name="Stephan W."/>
            <person name="Strausberg R.L."/>
            <person name="Strempel S."/>
            <person name="Sturgill D."/>
            <person name="Sutton G."/>
            <person name="Sutton G.G."/>
            <person name="Tao W."/>
            <person name="Teichmann S."/>
            <person name="Tobari Y.N."/>
            <person name="Tomimura Y."/>
            <person name="Tsolas J.M."/>
            <person name="Valente V.L."/>
            <person name="Venter E."/>
            <person name="Venter J.C."/>
            <person name="Vicario S."/>
            <person name="Vieira F.G."/>
            <person name="Vilella A.J."/>
            <person name="Villasante A."/>
            <person name="Walenz B."/>
            <person name="Wang J."/>
            <person name="Wasserman M."/>
            <person name="Watts T."/>
            <person name="Wilson D."/>
            <person name="Wilson R.K."/>
            <person name="Wing R.A."/>
            <person name="Wolfner M.F."/>
            <person name="Wong A."/>
            <person name="Wong G.K."/>
            <person name="Wu C.I."/>
            <person name="Wu G."/>
            <person name="Yamamoto D."/>
            <person name="Yang H.P."/>
            <person name="Yang S.P."/>
            <person name="Yorke J.A."/>
            <person name="Yoshida K."/>
            <person name="Zdobnov E."/>
            <person name="Zhang P."/>
            <person name="Zhang Y."/>
            <person name="Zimin A.V."/>
            <person name="Baldwin J."/>
            <person name="Abdouelleil A."/>
            <person name="Abdulkadir J."/>
            <person name="Abebe A."/>
            <person name="Abera B."/>
            <person name="Abreu J."/>
            <person name="Acer S.C."/>
            <person name="Aftuck L."/>
            <person name="Alexander A."/>
            <person name="An P."/>
            <person name="Anderson E."/>
            <person name="Anderson S."/>
            <person name="Arachi H."/>
            <person name="Azer M."/>
            <person name="Bachantsang P."/>
            <person name="Barry A."/>
            <person name="Bayul T."/>
            <person name="Berlin A."/>
            <person name="Bessette D."/>
            <person name="Bloom T."/>
            <person name="Blye J."/>
            <person name="Boguslavskiy L."/>
            <person name="Bonnet C."/>
            <person name="Boukhgalter B."/>
            <person name="Bourzgui I."/>
            <person name="Brown A."/>
            <person name="Cahill P."/>
            <person name="Channer S."/>
            <person name="Cheshatsang Y."/>
            <person name="Chuda L."/>
            <person name="Citroen M."/>
            <person name="Collymore A."/>
            <person name="Cooke P."/>
            <person name="Costello M."/>
            <person name="D'Aco K."/>
            <person name="Daza R."/>
            <person name="De Haan G."/>
            <person name="DeGray S."/>
            <person name="DeMaso C."/>
            <person name="Dhargay N."/>
            <person name="Dooley K."/>
            <person name="Dooley E."/>
            <person name="Doricent M."/>
            <person name="Dorje P."/>
            <person name="Dorjee K."/>
            <person name="Dupes A."/>
            <person name="Elong R."/>
            <person name="Falk J."/>
            <person name="Farina A."/>
            <person name="Faro S."/>
            <person name="Ferguson D."/>
            <person name="Fisher S."/>
            <person name="Foley C.D."/>
            <person name="Franke A."/>
            <person name="Friedrich D."/>
            <person name="Gadbois L."/>
            <person name="Gearin G."/>
            <person name="Gearin C.R."/>
            <person name="Giannoukos G."/>
            <person name="Goode T."/>
            <person name="Graham J."/>
            <person name="Grandbois E."/>
            <person name="Grewal S."/>
            <person name="Gyaltsen K."/>
            <person name="Hafez N."/>
            <person name="Hagos B."/>
            <person name="Hall J."/>
            <person name="Henson C."/>
            <person name="Hollinger A."/>
            <person name="Honan T."/>
            <person name="Huard M.D."/>
            <person name="Hughes L."/>
            <person name="Hurhula B."/>
            <person name="Husby M.E."/>
            <person name="Kamat A."/>
            <person name="Kanga B."/>
            <person name="Kashin S."/>
            <person name="Khazanovich D."/>
            <person name="Kisner P."/>
            <person name="Lance K."/>
            <person name="Lara M."/>
            <person name="Lee W."/>
            <person name="Lennon N."/>
            <person name="Letendre F."/>
            <person name="LeVine R."/>
            <person name="Lipovsky A."/>
            <person name="Liu X."/>
            <person name="Liu J."/>
            <person name="Liu S."/>
            <person name="Lokyitsang T."/>
            <person name="Lokyitsang Y."/>
            <person name="Lubonja R."/>
            <person name="Lui A."/>
            <person name="MacDonald P."/>
            <person name="Magnisalis V."/>
            <person name="Maru K."/>
            <person name="Matthews C."/>
            <person name="McCusker W."/>
            <person name="McDonough S."/>
            <person name="Mehta T."/>
            <person name="Meldrim J."/>
            <person name="Meneus L."/>
            <person name="Mihai O."/>
            <person name="Mihalev A."/>
            <person name="Mihova T."/>
            <person name="Mittelman R."/>
            <person name="Mlenga V."/>
            <person name="Montmayeur A."/>
            <person name="Mulrain L."/>
            <person name="Navidi A."/>
            <person name="Naylor J."/>
            <person name="Negash T."/>
            <person name="Nguyen T."/>
            <person name="Nguyen N."/>
            <person name="Nicol R."/>
            <person name="Norbu C."/>
            <person name="Norbu N."/>
            <person name="Novod N."/>
            <person name="O'Neill B."/>
            <person name="Osman S."/>
            <person name="Markiewicz E."/>
            <person name="Oyono O.L."/>
            <person name="Patti C."/>
            <person name="Phunkhang P."/>
            <person name="Pierre F."/>
            <person name="Priest M."/>
            <person name="Raghuraman S."/>
            <person name="Rege F."/>
            <person name="Reyes R."/>
            <person name="Rise C."/>
            <person name="Rogov P."/>
            <person name="Ross K."/>
            <person name="Ryan E."/>
            <person name="Settipalli S."/>
            <person name="Shea T."/>
            <person name="Sherpa N."/>
            <person name="Shi L."/>
            <person name="Shih D."/>
            <person name="Sparrow T."/>
            <person name="Spaulding J."/>
            <person name="Stalker J."/>
            <person name="Stange-Thomann N."/>
            <person name="Stavropoulos S."/>
            <person name="Stone C."/>
            <person name="Strader C."/>
            <person name="Tesfaye S."/>
            <person name="Thomson T."/>
            <person name="Thoulutsang Y."/>
            <person name="Thoulutsang D."/>
            <person name="Topham K."/>
            <person name="Topping I."/>
            <person name="Tsamla T."/>
            <person name="Vassiliev H."/>
            <person name="Vo A."/>
            <person name="Wangchuk T."/>
            <person name="Wangdi T."/>
            <person name="Weiand M."/>
            <person name="Wilkinson J."/>
            <person name="Wilson A."/>
            <person name="Yadav S."/>
            <person name="Young G."/>
            <person name="Yu Q."/>
            <person name="Zembek L."/>
            <person name="Zhong D."/>
            <person name="Zimmer A."/>
            <person name="Zwirko Z."/>
            <person name="Jaffe D.B."/>
            <person name="Alvarez P."/>
            <person name="Brockman W."/>
            <person name="Butler J."/>
            <person name="Chin C."/>
            <person name="Gnerre S."/>
            <person name="Grabherr M."/>
            <person name="Kleber M."/>
            <person name="Mauceli E."/>
            <person name="MacCallum I."/>
        </authorList>
    </citation>
    <scope>NUCLEOTIDE SEQUENCE [LARGE SCALE GENOMIC DNA]</scope>
    <source>
        <strain evidence="4">Tucson 15010-1051.87</strain>
    </source>
</reference>
<dbReference type="SUPFAM" id="SSF47986">
    <property type="entry name" value="DEATH domain"/>
    <property type="match status" value="1"/>
</dbReference>
<keyword evidence="4" id="KW-1185">Reference proteome</keyword>
<proteinExistence type="predicted"/>
<evidence type="ECO:0000313" key="3">
    <source>
        <dbReference type="EMBL" id="EDW60039.2"/>
    </source>
</evidence>